<name>A0A8R7TMV2_TRIUA</name>
<reference evidence="1" key="2">
    <citation type="submission" date="2018-03" db="EMBL/GenBank/DDBJ databases">
        <title>The Triticum urartu genome reveals the dynamic nature of wheat genome evolution.</title>
        <authorList>
            <person name="Ling H."/>
            <person name="Ma B."/>
            <person name="Shi X."/>
            <person name="Liu H."/>
            <person name="Dong L."/>
            <person name="Sun H."/>
            <person name="Cao Y."/>
            <person name="Gao Q."/>
            <person name="Zheng S."/>
            <person name="Li Y."/>
            <person name="Yu Y."/>
            <person name="Du H."/>
            <person name="Qi M."/>
            <person name="Li Y."/>
            <person name="Yu H."/>
            <person name="Cui Y."/>
            <person name="Wang N."/>
            <person name="Chen C."/>
            <person name="Wu H."/>
            <person name="Zhao Y."/>
            <person name="Zhang J."/>
            <person name="Li Y."/>
            <person name="Zhou W."/>
            <person name="Zhang B."/>
            <person name="Hu W."/>
            <person name="Eijk M."/>
            <person name="Tang J."/>
            <person name="Witsenboer H."/>
            <person name="Zhao S."/>
            <person name="Li Z."/>
            <person name="Zhang A."/>
            <person name="Wang D."/>
            <person name="Liang C."/>
        </authorList>
    </citation>
    <scope>NUCLEOTIDE SEQUENCE [LARGE SCALE GENOMIC DNA]</scope>
    <source>
        <strain evidence="1">cv. G1812</strain>
    </source>
</reference>
<sequence>MKEEGIDLPRGIAGRIAVRTSKNLRQAIHYFEATWKAKLYLVRGKIRN</sequence>
<organism evidence="1 2">
    <name type="scientific">Triticum urartu</name>
    <name type="common">Red wild einkorn</name>
    <name type="synonym">Crithodium urartu</name>
    <dbReference type="NCBI Taxonomy" id="4572"/>
    <lineage>
        <taxon>Eukaryota</taxon>
        <taxon>Viridiplantae</taxon>
        <taxon>Streptophyta</taxon>
        <taxon>Embryophyta</taxon>
        <taxon>Tracheophyta</taxon>
        <taxon>Spermatophyta</taxon>
        <taxon>Magnoliopsida</taxon>
        <taxon>Liliopsida</taxon>
        <taxon>Poales</taxon>
        <taxon>Poaceae</taxon>
        <taxon>BOP clade</taxon>
        <taxon>Pooideae</taxon>
        <taxon>Triticodae</taxon>
        <taxon>Triticeae</taxon>
        <taxon>Triticinae</taxon>
        <taxon>Triticum</taxon>
    </lineage>
</organism>
<proteinExistence type="predicted"/>
<dbReference type="Gramene" id="TuG1812G0200005298.01.T04">
    <property type="protein sequence ID" value="TuG1812G0200005298.01.T04"/>
    <property type="gene ID" value="TuG1812G0200005298.01"/>
</dbReference>
<protein>
    <submittedName>
        <fullName evidence="1">Uncharacterized protein</fullName>
    </submittedName>
</protein>
<dbReference type="AlphaFoldDB" id="A0A8R7TMV2"/>
<evidence type="ECO:0000313" key="2">
    <source>
        <dbReference type="Proteomes" id="UP000015106"/>
    </source>
</evidence>
<dbReference type="EnsemblPlants" id="TuG1812G0200005298.01.T04">
    <property type="protein sequence ID" value="TuG1812G0200005298.01.T04"/>
    <property type="gene ID" value="TuG1812G0200005298.01"/>
</dbReference>
<reference evidence="2" key="1">
    <citation type="journal article" date="2013" name="Nature">
        <title>Draft genome of the wheat A-genome progenitor Triticum urartu.</title>
        <authorList>
            <person name="Ling H.Q."/>
            <person name="Zhao S."/>
            <person name="Liu D."/>
            <person name="Wang J."/>
            <person name="Sun H."/>
            <person name="Zhang C."/>
            <person name="Fan H."/>
            <person name="Li D."/>
            <person name="Dong L."/>
            <person name="Tao Y."/>
            <person name="Gao C."/>
            <person name="Wu H."/>
            <person name="Li Y."/>
            <person name="Cui Y."/>
            <person name="Guo X."/>
            <person name="Zheng S."/>
            <person name="Wang B."/>
            <person name="Yu K."/>
            <person name="Liang Q."/>
            <person name="Yang W."/>
            <person name="Lou X."/>
            <person name="Chen J."/>
            <person name="Feng M."/>
            <person name="Jian J."/>
            <person name="Zhang X."/>
            <person name="Luo G."/>
            <person name="Jiang Y."/>
            <person name="Liu J."/>
            <person name="Wang Z."/>
            <person name="Sha Y."/>
            <person name="Zhang B."/>
            <person name="Wu H."/>
            <person name="Tang D."/>
            <person name="Shen Q."/>
            <person name="Xue P."/>
            <person name="Zou S."/>
            <person name="Wang X."/>
            <person name="Liu X."/>
            <person name="Wang F."/>
            <person name="Yang Y."/>
            <person name="An X."/>
            <person name="Dong Z."/>
            <person name="Zhang K."/>
            <person name="Zhang X."/>
            <person name="Luo M.C."/>
            <person name="Dvorak J."/>
            <person name="Tong Y."/>
            <person name="Wang J."/>
            <person name="Yang H."/>
            <person name="Li Z."/>
            <person name="Wang D."/>
            <person name="Zhang A."/>
            <person name="Wang J."/>
        </authorList>
    </citation>
    <scope>NUCLEOTIDE SEQUENCE</scope>
    <source>
        <strain evidence="2">cv. G1812</strain>
    </source>
</reference>
<reference evidence="1" key="3">
    <citation type="submission" date="2022-06" db="UniProtKB">
        <authorList>
            <consortium name="EnsemblPlants"/>
        </authorList>
    </citation>
    <scope>IDENTIFICATION</scope>
</reference>
<dbReference type="Gene3D" id="1.10.8.60">
    <property type="match status" value="1"/>
</dbReference>
<keyword evidence="2" id="KW-1185">Reference proteome</keyword>
<accession>A0A8R7TMV2</accession>
<evidence type="ECO:0000313" key="1">
    <source>
        <dbReference type="EnsemblPlants" id="TuG1812G0200005298.01.T04"/>
    </source>
</evidence>
<dbReference type="Proteomes" id="UP000015106">
    <property type="component" value="Chromosome 2"/>
</dbReference>